<dbReference type="EMBL" id="QMQY01000071">
    <property type="protein sequence ID" value="RLE50160.1"/>
    <property type="molecule type" value="Genomic_DNA"/>
</dbReference>
<evidence type="ECO:0000313" key="2">
    <source>
        <dbReference type="Proteomes" id="UP000281962"/>
    </source>
</evidence>
<accession>A0A497ETW8</accession>
<dbReference type="AlphaFoldDB" id="A0A497ETW8"/>
<protein>
    <submittedName>
        <fullName evidence="1">HdrC-like protein</fullName>
    </submittedName>
</protein>
<gene>
    <name evidence="1" type="ORF">DRJ21_01920</name>
</gene>
<sequence length="92" mass="10859">MSRRELKLYPLRKPVKGLPNQFKSPTKGLLSYGHVPRLSGFLQRTRTKLGLDKTPPSAYQFKDAVKDIQEIFKVFNLDAKFGWDWKKKRFKF</sequence>
<organism evidence="1 2">
    <name type="scientific">Thermoproteota archaeon</name>
    <dbReference type="NCBI Taxonomy" id="2056631"/>
    <lineage>
        <taxon>Archaea</taxon>
        <taxon>Thermoproteota</taxon>
    </lineage>
</organism>
<name>A0A497ETW8_9CREN</name>
<comment type="caution">
    <text evidence="1">The sequence shown here is derived from an EMBL/GenBank/DDBJ whole genome shotgun (WGS) entry which is preliminary data.</text>
</comment>
<reference evidence="1 2" key="1">
    <citation type="submission" date="2018-06" db="EMBL/GenBank/DDBJ databases">
        <title>Extensive metabolic versatility and redundancy in microbially diverse, dynamic hydrothermal sediments.</title>
        <authorList>
            <person name="Dombrowski N."/>
            <person name="Teske A."/>
            <person name="Baker B.J."/>
        </authorList>
    </citation>
    <scope>NUCLEOTIDE SEQUENCE [LARGE SCALE GENOMIC DNA]</scope>
    <source>
        <strain evidence="1">B30_G17</strain>
    </source>
</reference>
<dbReference type="Proteomes" id="UP000281962">
    <property type="component" value="Unassembled WGS sequence"/>
</dbReference>
<proteinExistence type="predicted"/>
<evidence type="ECO:0000313" key="1">
    <source>
        <dbReference type="EMBL" id="RLE50160.1"/>
    </source>
</evidence>